<feature type="transmembrane region" description="Helical" evidence="2">
    <location>
        <begin position="43"/>
        <end position="65"/>
    </location>
</feature>
<dbReference type="RefSeq" id="WP_221248519.1">
    <property type="nucleotide sequence ID" value="NZ_AP024355.1"/>
</dbReference>
<keyword evidence="2" id="KW-1133">Transmembrane helix</keyword>
<evidence type="ECO:0000313" key="4">
    <source>
        <dbReference type="Proteomes" id="UP001319827"/>
    </source>
</evidence>
<reference evidence="3 4" key="2">
    <citation type="journal article" date="2021" name="Int. J. Syst. Evol. Microbiol.">
        <title>Isolation and Polyphasic Characterization of Desulfuromonas versatilis sp. Nov., an Electrogenic Bacteria Capable of Versatile Metabolism Isolated from a Graphene Oxide-Reducing Enrichment Culture.</title>
        <authorList>
            <person name="Xie L."/>
            <person name="Yoshida N."/>
            <person name="Ishii S."/>
            <person name="Meng L."/>
        </authorList>
    </citation>
    <scope>NUCLEOTIDE SEQUENCE [LARGE SCALE GENOMIC DNA]</scope>
    <source>
        <strain evidence="3 4">NIT-T3</strain>
    </source>
</reference>
<evidence type="ECO:0000256" key="2">
    <source>
        <dbReference type="SAM" id="Phobius"/>
    </source>
</evidence>
<gene>
    <name evidence="3" type="ORF">DESUT3_21590</name>
</gene>
<protein>
    <recommendedName>
        <fullName evidence="5">General secretion pathway protein B</fullName>
    </recommendedName>
</protein>
<name>A0ABM8HWY5_9BACT</name>
<reference evidence="3 4" key="1">
    <citation type="journal article" date="2016" name="C (Basel)">
        <title>Selective Growth of and Electricity Production by Marine Exoelectrogenic Bacteria in Self-Aggregated Hydrogel of Microbially Reduced Graphene Oxide.</title>
        <authorList>
            <person name="Yoshida N."/>
            <person name="Goto Y."/>
            <person name="Miyata Y."/>
        </authorList>
    </citation>
    <scope>NUCLEOTIDE SEQUENCE [LARGE SCALE GENOMIC DNA]</scope>
    <source>
        <strain evidence="3 4">NIT-T3</strain>
    </source>
</reference>
<sequence>MSFVLKALKKLENEKADKIGGPSNIARDILQGNTLSRKRSRSIFPLVAVLVLIGVGTFFLAGGTLSPSEPENALSSPPAAESAAAPQESVAAATPETPALEPAAADPAAADPAAADPAAADPAAAMAAPESPAESTPAAVSPVPPVQEAAPSPSPAPAAAENRGAVLETLGKKAQETVEKNRQTAESLKKTAESLQQTAAALKGKVVIPKSSLPVVIQETKPSPSQASAQPARTVTISRAQASSAARDSRTAPWALAGVGSDTVPELKVSEVHYREDVRDRLAVVNDLPVMEGMVIEGAKVDRIFKDRVRFVINGKYHEIKLP</sequence>
<dbReference type="Proteomes" id="UP001319827">
    <property type="component" value="Chromosome"/>
</dbReference>
<evidence type="ECO:0008006" key="5">
    <source>
        <dbReference type="Google" id="ProtNLM"/>
    </source>
</evidence>
<keyword evidence="2" id="KW-0812">Transmembrane</keyword>
<evidence type="ECO:0000256" key="1">
    <source>
        <dbReference type="SAM" id="MobiDB-lite"/>
    </source>
</evidence>
<organism evidence="3 4">
    <name type="scientific">Desulfuromonas versatilis</name>
    <dbReference type="NCBI Taxonomy" id="2802975"/>
    <lineage>
        <taxon>Bacteria</taxon>
        <taxon>Pseudomonadati</taxon>
        <taxon>Thermodesulfobacteriota</taxon>
        <taxon>Desulfuromonadia</taxon>
        <taxon>Desulfuromonadales</taxon>
        <taxon>Desulfuromonadaceae</taxon>
        <taxon>Desulfuromonas</taxon>
    </lineage>
</organism>
<feature type="compositionally biased region" description="Basic and acidic residues" evidence="1">
    <location>
        <begin position="170"/>
        <end position="190"/>
    </location>
</feature>
<proteinExistence type="predicted"/>
<keyword evidence="4" id="KW-1185">Reference proteome</keyword>
<dbReference type="EMBL" id="AP024355">
    <property type="protein sequence ID" value="BCR05090.1"/>
    <property type="molecule type" value="Genomic_DNA"/>
</dbReference>
<feature type="region of interest" description="Disordered" evidence="1">
    <location>
        <begin position="66"/>
        <end position="190"/>
    </location>
</feature>
<feature type="compositionally biased region" description="Low complexity" evidence="1">
    <location>
        <begin position="66"/>
        <end position="151"/>
    </location>
</feature>
<accession>A0ABM8HWY5</accession>
<keyword evidence="2" id="KW-0472">Membrane</keyword>
<evidence type="ECO:0000313" key="3">
    <source>
        <dbReference type="EMBL" id="BCR05090.1"/>
    </source>
</evidence>